<dbReference type="InterPro" id="IPR007221">
    <property type="entry name" value="MreC"/>
</dbReference>
<dbReference type="AlphaFoldDB" id="A0A1G2EZ17"/>
<evidence type="ECO:0000256" key="2">
    <source>
        <dbReference type="ARBA" id="ARBA00013855"/>
    </source>
</evidence>
<accession>A0A1G2EZ17</accession>
<dbReference type="PANTHER" id="PTHR34138">
    <property type="entry name" value="CELL SHAPE-DETERMINING PROTEIN MREC"/>
    <property type="match status" value="1"/>
</dbReference>
<dbReference type="GO" id="GO:0008360">
    <property type="term" value="P:regulation of cell shape"/>
    <property type="evidence" value="ECO:0007669"/>
    <property type="project" value="UniProtKB-KW"/>
</dbReference>
<proteinExistence type="inferred from homology"/>
<keyword evidence="3" id="KW-0133">Cell shape</keyword>
<sequence length="239" mass="26317">MSPKFKWVSAVFVLGAVFLFFFSATFKHSAASFVFRKIKTARSLVLSSSYDFLASKNSLLKENTALRLKLADLETQKSLFEFRQEKADLPENFIEAVVIFRPPAINYDQLILGKGAEDGVKQGQLVLAGKNIIIGTVSEVFDDSSRVVSFSSYGIEQNVFLAKPGVSVTAVGMGNNEFAITLPRDFQAESGSAVFSLTNQPYIVGYVSEIETPPSAPVKTLKVKQPFNIYSLYSVNILK</sequence>
<comment type="similarity">
    <text evidence="1">Belongs to the MreC family.</text>
</comment>
<evidence type="ECO:0000313" key="7">
    <source>
        <dbReference type="Proteomes" id="UP000178428"/>
    </source>
</evidence>
<dbReference type="InterPro" id="IPR042175">
    <property type="entry name" value="Cell/Rod_MreC_2"/>
</dbReference>
<dbReference type="GO" id="GO:0005886">
    <property type="term" value="C:plasma membrane"/>
    <property type="evidence" value="ECO:0007669"/>
    <property type="project" value="TreeGrafter"/>
</dbReference>
<gene>
    <name evidence="6" type="ORF">A3J00_00510</name>
</gene>
<dbReference type="STRING" id="1801725.A3J00_00510"/>
<dbReference type="Gene3D" id="2.40.10.340">
    <property type="entry name" value="Rod shape-determining protein MreC, domain 1"/>
    <property type="match status" value="1"/>
</dbReference>
<organism evidence="6 7">
    <name type="scientific">Candidatus Niyogibacteria bacterium RIFCSPLOWO2_02_FULL_45_13</name>
    <dbReference type="NCBI Taxonomy" id="1801725"/>
    <lineage>
        <taxon>Bacteria</taxon>
        <taxon>Candidatus Niyogiibacteriota</taxon>
    </lineage>
</organism>
<dbReference type="Gene3D" id="2.40.10.350">
    <property type="entry name" value="Rod shape-determining protein MreC, domain 2"/>
    <property type="match status" value="1"/>
</dbReference>
<feature type="domain" description="Rod shape-determining protein MreC beta-barrel core" evidence="5">
    <location>
        <begin position="98"/>
        <end position="238"/>
    </location>
</feature>
<evidence type="ECO:0000313" key="6">
    <source>
        <dbReference type="EMBL" id="OGZ30640.1"/>
    </source>
</evidence>
<dbReference type="Pfam" id="PF04085">
    <property type="entry name" value="MreC"/>
    <property type="match status" value="1"/>
</dbReference>
<protein>
    <recommendedName>
        <fullName evidence="2">Cell shape-determining protein MreC</fullName>
    </recommendedName>
    <alternativeName>
        <fullName evidence="4">Cell shape protein MreC</fullName>
    </alternativeName>
</protein>
<dbReference type="EMBL" id="MHMR01000017">
    <property type="protein sequence ID" value="OGZ30640.1"/>
    <property type="molecule type" value="Genomic_DNA"/>
</dbReference>
<evidence type="ECO:0000256" key="4">
    <source>
        <dbReference type="ARBA" id="ARBA00032089"/>
    </source>
</evidence>
<comment type="caution">
    <text evidence="6">The sequence shown here is derived from an EMBL/GenBank/DDBJ whole genome shotgun (WGS) entry which is preliminary data.</text>
</comment>
<dbReference type="InterPro" id="IPR055342">
    <property type="entry name" value="MreC_beta-barrel_core"/>
</dbReference>
<dbReference type="InterPro" id="IPR042177">
    <property type="entry name" value="Cell/Rod_1"/>
</dbReference>
<evidence type="ECO:0000256" key="3">
    <source>
        <dbReference type="ARBA" id="ARBA00022960"/>
    </source>
</evidence>
<dbReference type="Proteomes" id="UP000178428">
    <property type="component" value="Unassembled WGS sequence"/>
</dbReference>
<evidence type="ECO:0000259" key="5">
    <source>
        <dbReference type="Pfam" id="PF04085"/>
    </source>
</evidence>
<reference evidence="6 7" key="1">
    <citation type="journal article" date="2016" name="Nat. Commun.">
        <title>Thousands of microbial genomes shed light on interconnected biogeochemical processes in an aquifer system.</title>
        <authorList>
            <person name="Anantharaman K."/>
            <person name="Brown C.T."/>
            <person name="Hug L.A."/>
            <person name="Sharon I."/>
            <person name="Castelle C.J."/>
            <person name="Probst A.J."/>
            <person name="Thomas B.C."/>
            <person name="Singh A."/>
            <person name="Wilkins M.J."/>
            <person name="Karaoz U."/>
            <person name="Brodie E.L."/>
            <person name="Williams K.H."/>
            <person name="Hubbard S.S."/>
            <person name="Banfield J.F."/>
        </authorList>
    </citation>
    <scope>NUCLEOTIDE SEQUENCE [LARGE SCALE GENOMIC DNA]</scope>
</reference>
<name>A0A1G2EZ17_9BACT</name>
<evidence type="ECO:0000256" key="1">
    <source>
        <dbReference type="ARBA" id="ARBA00009369"/>
    </source>
</evidence>
<dbReference type="PANTHER" id="PTHR34138:SF1">
    <property type="entry name" value="CELL SHAPE-DETERMINING PROTEIN MREC"/>
    <property type="match status" value="1"/>
</dbReference>